<dbReference type="InterPro" id="IPR004860">
    <property type="entry name" value="LAGLIDADG_dom"/>
</dbReference>
<gene>
    <name evidence="2" type="ORF">UX86_C0021G0007</name>
</gene>
<dbReference type="PANTHER" id="PTHR36181:SF2">
    <property type="entry name" value="INTRON-ENCODED ENDONUCLEASE AI3-RELATED"/>
    <property type="match status" value="1"/>
</dbReference>
<dbReference type="AlphaFoldDB" id="A0A0G1V0Z1"/>
<name>A0A0G1V0Z1_9BACT</name>
<dbReference type="Proteomes" id="UP000034502">
    <property type="component" value="Unassembled WGS sequence"/>
</dbReference>
<organism evidence="2 3">
    <name type="scientific">Candidatus Amesbacteria bacterium GW2011_GWC1_47_15</name>
    <dbReference type="NCBI Taxonomy" id="1618364"/>
    <lineage>
        <taxon>Bacteria</taxon>
        <taxon>Candidatus Amesiibacteriota</taxon>
    </lineage>
</organism>
<evidence type="ECO:0000259" key="1">
    <source>
        <dbReference type="Pfam" id="PF00961"/>
    </source>
</evidence>
<keyword evidence="2" id="KW-0540">Nuclease</keyword>
<protein>
    <submittedName>
        <fullName evidence="2">LAGLIDADG homing endonuclease</fullName>
    </submittedName>
</protein>
<feature type="domain" description="Homing endonuclease LAGLIDADG" evidence="1">
    <location>
        <begin position="7"/>
        <end position="111"/>
    </location>
</feature>
<dbReference type="EMBL" id="LCNU01000021">
    <property type="protein sequence ID" value="KKU63595.1"/>
    <property type="molecule type" value="Genomic_DNA"/>
</dbReference>
<comment type="caution">
    <text evidence="2">The sequence shown here is derived from an EMBL/GenBank/DDBJ whole genome shotgun (WGS) entry which is preliminary data.</text>
</comment>
<dbReference type="InterPro" id="IPR027434">
    <property type="entry name" value="Homing_endonucl"/>
</dbReference>
<sequence>MLNNDYIVGLVDGEGSFYVRLNTDKRRRNKVELKFSLKLRHQDKEILEQLKSFFDCGNIYIQRDKRPNHEICYRFEVNNKKDIINKIIPFFETNPPRIKSRSRDFELFKQITNLSQKENLDLQLIQSLKEQMHWARSIRENRLYCGEPSSS</sequence>
<dbReference type="Pfam" id="PF00961">
    <property type="entry name" value="LAGLIDADG_1"/>
    <property type="match status" value="1"/>
</dbReference>
<accession>A0A0G1V0Z1</accession>
<dbReference type="STRING" id="1618364.UX86_C0021G0007"/>
<keyword evidence="2" id="KW-0378">Hydrolase</keyword>
<reference evidence="2 3" key="1">
    <citation type="journal article" date="2015" name="Nature">
        <title>rRNA introns, odd ribosomes, and small enigmatic genomes across a large radiation of phyla.</title>
        <authorList>
            <person name="Brown C.T."/>
            <person name="Hug L.A."/>
            <person name="Thomas B.C."/>
            <person name="Sharon I."/>
            <person name="Castelle C.J."/>
            <person name="Singh A."/>
            <person name="Wilkins M.J."/>
            <person name="Williams K.H."/>
            <person name="Banfield J.F."/>
        </authorList>
    </citation>
    <scope>NUCLEOTIDE SEQUENCE [LARGE SCALE GENOMIC DNA]</scope>
</reference>
<dbReference type="InterPro" id="IPR051289">
    <property type="entry name" value="LAGLIDADG_Endonuclease"/>
</dbReference>
<evidence type="ECO:0000313" key="3">
    <source>
        <dbReference type="Proteomes" id="UP000034502"/>
    </source>
</evidence>
<proteinExistence type="predicted"/>
<dbReference type="Gene3D" id="3.10.28.10">
    <property type="entry name" value="Homing endonucleases"/>
    <property type="match status" value="1"/>
</dbReference>
<dbReference type="GO" id="GO:0004519">
    <property type="term" value="F:endonuclease activity"/>
    <property type="evidence" value="ECO:0007669"/>
    <property type="project" value="UniProtKB-KW"/>
</dbReference>
<dbReference type="PANTHER" id="PTHR36181">
    <property type="entry name" value="INTRON-ENCODED ENDONUCLEASE AI3-RELATED"/>
    <property type="match status" value="1"/>
</dbReference>
<keyword evidence="2" id="KW-0255">Endonuclease</keyword>
<evidence type="ECO:0000313" key="2">
    <source>
        <dbReference type="EMBL" id="KKU63595.1"/>
    </source>
</evidence>
<dbReference type="SUPFAM" id="SSF55608">
    <property type="entry name" value="Homing endonucleases"/>
    <property type="match status" value="1"/>
</dbReference>